<evidence type="ECO:0000256" key="4">
    <source>
        <dbReference type="ARBA" id="ARBA00023029"/>
    </source>
</evidence>
<evidence type="ECO:0000256" key="1">
    <source>
        <dbReference type="ARBA" id="ARBA00000185"/>
    </source>
</evidence>
<evidence type="ECO:0000256" key="5">
    <source>
        <dbReference type="ARBA" id="ARBA00023125"/>
    </source>
</evidence>
<keyword evidence="4 7" id="KW-0799">Topoisomerase</keyword>
<dbReference type="InterPro" id="IPR002205">
    <property type="entry name" value="Topo_IIA_dom_A"/>
</dbReference>
<comment type="similarity">
    <text evidence="2">Belongs to the type II topoisomerase GyrA/ParC subunit family.</text>
</comment>
<dbReference type="InterPro" id="IPR013760">
    <property type="entry name" value="Topo_IIA-like_dom_sf"/>
</dbReference>
<feature type="active site" description="O-(5'-phospho-DNA)-tyrosine intermediate" evidence="7">
    <location>
        <position position="130"/>
    </location>
</feature>
<name>A0A2A6FSB9_9MICO</name>
<feature type="domain" description="Topo IIA-type catalytic" evidence="9">
    <location>
        <begin position="43"/>
        <end position="507"/>
    </location>
</feature>
<dbReference type="CDD" id="cd00187">
    <property type="entry name" value="TOP4c"/>
    <property type="match status" value="1"/>
</dbReference>
<dbReference type="GO" id="GO:0034335">
    <property type="term" value="F:DNA negative supercoiling activity"/>
    <property type="evidence" value="ECO:0007669"/>
    <property type="project" value="UniProtKB-ARBA"/>
</dbReference>
<dbReference type="EMBL" id="NAEP01000036">
    <property type="protein sequence ID" value="PDQ35323.1"/>
    <property type="molecule type" value="Genomic_DNA"/>
</dbReference>
<comment type="catalytic activity">
    <reaction evidence="1 7">
        <text>ATP-dependent breakage, passage and rejoining of double-stranded DNA.</text>
        <dbReference type="EC" id="5.6.2.2"/>
    </reaction>
</comment>
<dbReference type="InterPro" id="IPR006691">
    <property type="entry name" value="GyrA/parC_rep"/>
</dbReference>
<organism evidence="10 11">
    <name type="scientific">Candidatus Lumbricidiphila eiseniae</name>
    <dbReference type="NCBI Taxonomy" id="1969409"/>
    <lineage>
        <taxon>Bacteria</taxon>
        <taxon>Bacillati</taxon>
        <taxon>Actinomycetota</taxon>
        <taxon>Actinomycetes</taxon>
        <taxon>Micrococcales</taxon>
        <taxon>Microbacteriaceae</taxon>
        <taxon>Candidatus Lumbricidiphila</taxon>
    </lineage>
</organism>
<dbReference type="InterPro" id="IPR035516">
    <property type="entry name" value="Gyrase/topoIV_suA_C"/>
</dbReference>
<dbReference type="Proteomes" id="UP000219994">
    <property type="component" value="Unassembled WGS sequence"/>
</dbReference>
<evidence type="ECO:0000256" key="6">
    <source>
        <dbReference type="ARBA" id="ARBA00023235"/>
    </source>
</evidence>
<dbReference type="Pfam" id="PF03989">
    <property type="entry name" value="DNA_gyraseA_C"/>
    <property type="match status" value="2"/>
</dbReference>
<sequence>MTPSRSSSISEPITERINDVDVVEEMQASFLEYAYSVIYSRALPDARDGLKPVQRRILYQMAEMGLRPDRGHVKSSRVVGDVMGKLHPHGDTAIYDALVRMAQPFTLRVPLIDGHGNFGSLDDGPAAARYTEARLASPALAMTEGLDENVVDFVPNYDNTLTQPEVLPAAYPNLLVNGASGIAVGMATNMAPHNLIEIIGAARHLIAHPDATLSDLMEFVPGPDFPSGGTIVGLSGIRDAYETGRGSFRTRAKVSVASVTARKTGLVITELPYLIGPEKIIEKIKDGVNAKKITGISDVTDLTDRNNGLRLVIGIKTGFSPEAVLEQLYRLTPLEDSFNINNVALVEGGPRTLGLRELLQVYIAHRISVVTRRSEYRLARRRERLHLVDGLLVAIVDIDEVIQIIRSSDDTAMARTRLIDVFDLSQLQAEYILELQLRRLTKFSLIELEAERDKLRTEIAELEALLSSRHRIEILVSDELSEIAERFGTARRTLLTDAPPSIAGASTRQKAAAVSLQVADVPCRVFLSVTGQIARVNTVGDPESATGTADDRRAAEVGGTGAGTGRAITVPSQRSAHDAVLSALATTSRTEVGAVTNRGRLIRFSPVDLPVLPPTSVQLGAGVTVTDYLGLTDRGERVLALVSLESECSIALGTKHGVVKRVAAAAYPAKPEFEIIALKPHDEVIGAVQGEESDELVFVTSDTQLLRFFAAAVRPQGCPAGGMAGINLAAGAHVIHFTAVPESVADSAVVVTIAGHTGMLTGVDSGSAKVSPFSEFPVKGRATGGVRAQRLLKGESALQLAWVGASPPLAVAADGSPRDLPALDVRRDGSGHSLTSVITGVGAQIR</sequence>
<dbReference type="Gene3D" id="1.10.268.10">
    <property type="entry name" value="Topoisomerase, domain 3"/>
    <property type="match status" value="1"/>
</dbReference>
<dbReference type="Gene3D" id="2.120.10.90">
    <property type="entry name" value="DNA gyrase/topoisomerase IV, subunit A, C-terminal"/>
    <property type="match status" value="1"/>
</dbReference>
<dbReference type="NCBIfam" id="NF004044">
    <property type="entry name" value="PRK05561.1"/>
    <property type="match status" value="1"/>
</dbReference>
<evidence type="ECO:0000313" key="10">
    <source>
        <dbReference type="EMBL" id="PDQ35323.1"/>
    </source>
</evidence>
<keyword evidence="6 7" id="KW-0413">Isomerase</keyword>
<dbReference type="SUPFAM" id="SSF101904">
    <property type="entry name" value="GyrA/ParC C-terminal domain-like"/>
    <property type="match status" value="1"/>
</dbReference>
<dbReference type="GO" id="GO:0006265">
    <property type="term" value="P:DNA topological change"/>
    <property type="evidence" value="ECO:0007669"/>
    <property type="project" value="UniProtKB-UniRule"/>
</dbReference>
<dbReference type="AlphaFoldDB" id="A0A2A6FSB9"/>
<dbReference type="SUPFAM" id="SSF56719">
    <property type="entry name" value="Type II DNA topoisomerase"/>
    <property type="match status" value="1"/>
</dbReference>
<dbReference type="InterPro" id="IPR013757">
    <property type="entry name" value="Topo_IIA_A_a_sf"/>
</dbReference>
<accession>A0A2A6FSB9</accession>
<dbReference type="FunFam" id="3.30.1360.40:FF:000002">
    <property type="entry name" value="DNA gyrase subunit A"/>
    <property type="match status" value="1"/>
</dbReference>
<reference evidence="11" key="1">
    <citation type="submission" date="2017-03" db="EMBL/GenBank/DDBJ databases">
        <authorList>
            <person name="Lund M.B."/>
        </authorList>
    </citation>
    <scope>NUCLEOTIDE SEQUENCE [LARGE SCALE GENOMIC DNA]</scope>
</reference>
<dbReference type="Pfam" id="PF00521">
    <property type="entry name" value="DNA_topoisoIV"/>
    <property type="match status" value="1"/>
</dbReference>
<dbReference type="GO" id="GO:0005737">
    <property type="term" value="C:cytoplasm"/>
    <property type="evidence" value="ECO:0007669"/>
    <property type="project" value="TreeGrafter"/>
</dbReference>
<protein>
    <recommendedName>
        <fullName evidence="3">DNA topoisomerase (ATP-hydrolyzing)</fullName>
        <ecNumber evidence="3">5.6.2.2</ecNumber>
    </recommendedName>
</protein>
<dbReference type="PANTHER" id="PTHR43493">
    <property type="entry name" value="DNA GYRASE/TOPOISOMERASE SUBUNIT A"/>
    <property type="match status" value="1"/>
</dbReference>
<dbReference type="EC" id="5.6.2.2" evidence="3"/>
<evidence type="ECO:0000256" key="8">
    <source>
        <dbReference type="SAM" id="MobiDB-lite"/>
    </source>
</evidence>
<dbReference type="GO" id="GO:0003677">
    <property type="term" value="F:DNA binding"/>
    <property type="evidence" value="ECO:0007669"/>
    <property type="project" value="UniProtKB-UniRule"/>
</dbReference>
<dbReference type="InterPro" id="IPR013758">
    <property type="entry name" value="Topo_IIA_A/C_ab"/>
</dbReference>
<gene>
    <name evidence="10" type="ORF">B5766_06925</name>
</gene>
<dbReference type="Gene3D" id="3.30.1360.40">
    <property type="match status" value="1"/>
</dbReference>
<feature type="region of interest" description="Disordered" evidence="8">
    <location>
        <begin position="539"/>
        <end position="566"/>
    </location>
</feature>
<dbReference type="PANTHER" id="PTHR43493:SF5">
    <property type="entry name" value="DNA GYRASE SUBUNIT A, CHLOROPLASTIC_MITOCHONDRIAL"/>
    <property type="match status" value="1"/>
</dbReference>
<dbReference type="GO" id="GO:0009330">
    <property type="term" value="C:DNA topoisomerase type II (double strand cut, ATP-hydrolyzing) complex"/>
    <property type="evidence" value="ECO:0007669"/>
    <property type="project" value="TreeGrafter"/>
</dbReference>
<evidence type="ECO:0000256" key="3">
    <source>
        <dbReference type="ARBA" id="ARBA00012895"/>
    </source>
</evidence>
<evidence type="ECO:0000256" key="7">
    <source>
        <dbReference type="PROSITE-ProRule" id="PRU01384"/>
    </source>
</evidence>
<dbReference type="Gene3D" id="3.90.199.10">
    <property type="entry name" value="Topoisomerase II, domain 5"/>
    <property type="match status" value="1"/>
</dbReference>
<proteinExistence type="inferred from homology"/>
<dbReference type="FunFam" id="1.10.268.10:FF:000001">
    <property type="entry name" value="DNA gyrase subunit A"/>
    <property type="match status" value="1"/>
</dbReference>
<dbReference type="InterPro" id="IPR050220">
    <property type="entry name" value="Type_II_DNA_Topoisomerases"/>
</dbReference>
<evidence type="ECO:0000256" key="2">
    <source>
        <dbReference type="ARBA" id="ARBA00008263"/>
    </source>
</evidence>
<keyword evidence="5 7" id="KW-0238">DNA-binding</keyword>
<comment type="caution">
    <text evidence="10">The sequence shown here is derived from an EMBL/GenBank/DDBJ whole genome shotgun (WGS) entry which is preliminary data.</text>
</comment>
<evidence type="ECO:0000313" key="11">
    <source>
        <dbReference type="Proteomes" id="UP000219994"/>
    </source>
</evidence>
<dbReference type="GO" id="GO:0005524">
    <property type="term" value="F:ATP binding"/>
    <property type="evidence" value="ECO:0007669"/>
    <property type="project" value="InterPro"/>
</dbReference>
<evidence type="ECO:0000259" key="9">
    <source>
        <dbReference type="PROSITE" id="PS52040"/>
    </source>
</evidence>
<dbReference type="PROSITE" id="PS52040">
    <property type="entry name" value="TOPO_IIA"/>
    <property type="match status" value="1"/>
</dbReference>
<dbReference type="SMART" id="SM00434">
    <property type="entry name" value="TOP4c"/>
    <property type="match status" value="1"/>
</dbReference>